<name>A0A1G8UCI6_9RHOB</name>
<dbReference type="Pfam" id="PF08747">
    <property type="entry name" value="BrxB"/>
    <property type="match status" value="1"/>
</dbReference>
<accession>A0A1G8UCI6</accession>
<dbReference type="Proteomes" id="UP000199093">
    <property type="component" value="Unassembled WGS sequence"/>
</dbReference>
<evidence type="ECO:0008006" key="3">
    <source>
        <dbReference type="Google" id="ProtNLM"/>
    </source>
</evidence>
<keyword evidence="2" id="KW-1185">Reference proteome</keyword>
<evidence type="ECO:0000313" key="1">
    <source>
        <dbReference type="EMBL" id="SDJ51479.1"/>
    </source>
</evidence>
<dbReference type="AlphaFoldDB" id="A0A1G8UCI6"/>
<dbReference type="OrthoDB" id="1093513at2"/>
<proteinExistence type="predicted"/>
<dbReference type="InterPro" id="IPR014858">
    <property type="entry name" value="BrxB"/>
</dbReference>
<dbReference type="RefSeq" id="WP_089852184.1">
    <property type="nucleotide sequence ID" value="NZ_FNEJ01000039.1"/>
</dbReference>
<dbReference type="EMBL" id="FNEJ01000039">
    <property type="protein sequence ID" value="SDJ51479.1"/>
    <property type="molecule type" value="Genomic_DNA"/>
</dbReference>
<dbReference type="STRING" id="555512.SAMN04487993_103916"/>
<gene>
    <name evidence="1" type="ORF">SAMN04487993_103916</name>
</gene>
<organism evidence="1 2">
    <name type="scientific">Salipiger marinus</name>
    <dbReference type="NCBI Taxonomy" id="555512"/>
    <lineage>
        <taxon>Bacteria</taxon>
        <taxon>Pseudomonadati</taxon>
        <taxon>Pseudomonadota</taxon>
        <taxon>Alphaproteobacteria</taxon>
        <taxon>Rhodobacterales</taxon>
        <taxon>Roseobacteraceae</taxon>
        <taxon>Salipiger</taxon>
    </lineage>
</organism>
<sequence length="211" mass="24087">MDLSFVVDQGAMARVGPELRAHLRRLITSPRVLRTTGPGNEIPFYLCPFAPEDQVRMEQECRLLIGELEGDGVPVLEINLYDLMIGLLREQVDWEELAAFERAEPKSVLLEELQSTLNLREVLIPRIRARSAERPFRVLFLTGVGEVFPVIRSHLILNNLQSVLKDAPTIIFFPGRYAHGFANGSSLQVLCRLEEDHYYRAHNLLHMREAT</sequence>
<evidence type="ECO:0000313" key="2">
    <source>
        <dbReference type="Proteomes" id="UP000199093"/>
    </source>
</evidence>
<reference evidence="1 2" key="1">
    <citation type="submission" date="2016-10" db="EMBL/GenBank/DDBJ databases">
        <authorList>
            <person name="de Groot N.N."/>
        </authorList>
    </citation>
    <scope>NUCLEOTIDE SEQUENCE [LARGE SCALE GENOMIC DNA]</scope>
    <source>
        <strain evidence="1 2">DSM 26424</strain>
    </source>
</reference>
<protein>
    <recommendedName>
        <fullName evidence="3">DUF1788 domain-containing protein</fullName>
    </recommendedName>
</protein>